<name>A0A5C3KHF6_COPMA</name>
<sequence length="556" mass="62348">MEMIKKWHTFCQGIDDPRFQAWYKQKLNNPWIFRAINGTLSPMPSINWRNTPRDTNLVEGAHAYCNKAMDINLPLLKAILCSRDHDIAASTALEKTINEGVAKKRWNGLFEHQKWGIAHKQHQLRDGMEQLEGATHHAELMTMEETLTKKIQDLVDREKELAAQAKDLQSHLKAQKDDLIKKKVKALRSDIGDEQEAHRTLRSQQAEVRAELQALKAGLLNGVQLGQIKISALPTASSAANPLPPMATIMALAPLDASPVDALSNYMGDFYVPFDFEIPPGEGETQARTEDYAEGQSVMDGLSTVPLSFMFAALRADNTANPQVPDICFDATASTHTIVDQSVMNPIEHRGYQGPLYPMFPDLTFDNFDTSLNSDYPMIDNYRLPPLPTSTPTEHQDDDQITKNNEYEGSTPVNTDSYGAYCMADNYHLPPLLMSTPEEHQHDNLVVRDDGHKEIMSVNTDGNGAYHTIDNYCLPPLPTSTPDEHQHENQVVRDNKQEESTSTCKRVQVERVLQYAVNGLHSPTRQCATFDYVSVDSDEELNSDSGLAPKHKKSRV</sequence>
<feature type="compositionally biased region" description="Polar residues" evidence="2">
    <location>
        <begin position="402"/>
        <end position="413"/>
    </location>
</feature>
<feature type="coiled-coil region" evidence="1">
    <location>
        <begin position="151"/>
        <end position="178"/>
    </location>
</feature>
<organism evidence="3 4">
    <name type="scientific">Coprinopsis marcescibilis</name>
    <name type="common">Agaric fungus</name>
    <name type="synonym">Psathyrella marcescibilis</name>
    <dbReference type="NCBI Taxonomy" id="230819"/>
    <lineage>
        <taxon>Eukaryota</taxon>
        <taxon>Fungi</taxon>
        <taxon>Dikarya</taxon>
        <taxon>Basidiomycota</taxon>
        <taxon>Agaricomycotina</taxon>
        <taxon>Agaricomycetes</taxon>
        <taxon>Agaricomycetidae</taxon>
        <taxon>Agaricales</taxon>
        <taxon>Agaricineae</taxon>
        <taxon>Psathyrellaceae</taxon>
        <taxon>Coprinopsis</taxon>
    </lineage>
</organism>
<keyword evidence="4" id="KW-1185">Reference proteome</keyword>
<evidence type="ECO:0000256" key="1">
    <source>
        <dbReference type="SAM" id="Coils"/>
    </source>
</evidence>
<dbReference type="Proteomes" id="UP000307440">
    <property type="component" value="Unassembled WGS sequence"/>
</dbReference>
<accession>A0A5C3KHF6</accession>
<reference evidence="3 4" key="1">
    <citation type="journal article" date="2019" name="Nat. Ecol. Evol.">
        <title>Megaphylogeny resolves global patterns of mushroom evolution.</title>
        <authorList>
            <person name="Varga T."/>
            <person name="Krizsan K."/>
            <person name="Foldi C."/>
            <person name="Dima B."/>
            <person name="Sanchez-Garcia M."/>
            <person name="Sanchez-Ramirez S."/>
            <person name="Szollosi G.J."/>
            <person name="Szarkandi J.G."/>
            <person name="Papp V."/>
            <person name="Albert L."/>
            <person name="Andreopoulos W."/>
            <person name="Angelini C."/>
            <person name="Antonin V."/>
            <person name="Barry K.W."/>
            <person name="Bougher N.L."/>
            <person name="Buchanan P."/>
            <person name="Buyck B."/>
            <person name="Bense V."/>
            <person name="Catcheside P."/>
            <person name="Chovatia M."/>
            <person name="Cooper J."/>
            <person name="Damon W."/>
            <person name="Desjardin D."/>
            <person name="Finy P."/>
            <person name="Geml J."/>
            <person name="Haridas S."/>
            <person name="Hughes K."/>
            <person name="Justo A."/>
            <person name="Karasinski D."/>
            <person name="Kautmanova I."/>
            <person name="Kiss B."/>
            <person name="Kocsube S."/>
            <person name="Kotiranta H."/>
            <person name="LaButti K.M."/>
            <person name="Lechner B.E."/>
            <person name="Liimatainen K."/>
            <person name="Lipzen A."/>
            <person name="Lukacs Z."/>
            <person name="Mihaltcheva S."/>
            <person name="Morgado L.N."/>
            <person name="Niskanen T."/>
            <person name="Noordeloos M.E."/>
            <person name="Ohm R.A."/>
            <person name="Ortiz-Santana B."/>
            <person name="Ovrebo C."/>
            <person name="Racz N."/>
            <person name="Riley R."/>
            <person name="Savchenko A."/>
            <person name="Shiryaev A."/>
            <person name="Soop K."/>
            <person name="Spirin V."/>
            <person name="Szebenyi C."/>
            <person name="Tomsovsky M."/>
            <person name="Tulloss R.E."/>
            <person name="Uehling J."/>
            <person name="Grigoriev I.V."/>
            <person name="Vagvolgyi C."/>
            <person name="Papp T."/>
            <person name="Martin F.M."/>
            <person name="Miettinen O."/>
            <person name="Hibbett D.S."/>
            <person name="Nagy L.G."/>
        </authorList>
    </citation>
    <scope>NUCLEOTIDE SEQUENCE [LARGE SCALE GENOMIC DNA]</scope>
    <source>
        <strain evidence="3 4">CBS 121175</strain>
    </source>
</reference>
<evidence type="ECO:0000313" key="3">
    <source>
        <dbReference type="EMBL" id="TFK19163.1"/>
    </source>
</evidence>
<dbReference type="OrthoDB" id="3049996at2759"/>
<dbReference type="EMBL" id="ML210356">
    <property type="protein sequence ID" value="TFK19163.1"/>
    <property type="molecule type" value="Genomic_DNA"/>
</dbReference>
<keyword evidence="1" id="KW-0175">Coiled coil</keyword>
<evidence type="ECO:0000256" key="2">
    <source>
        <dbReference type="SAM" id="MobiDB-lite"/>
    </source>
</evidence>
<gene>
    <name evidence="3" type="ORF">FA15DRAFT_709222</name>
</gene>
<protein>
    <submittedName>
        <fullName evidence="3">Uncharacterized protein</fullName>
    </submittedName>
</protein>
<feature type="region of interest" description="Disordered" evidence="2">
    <location>
        <begin position="390"/>
        <end position="413"/>
    </location>
</feature>
<evidence type="ECO:0000313" key="4">
    <source>
        <dbReference type="Proteomes" id="UP000307440"/>
    </source>
</evidence>
<dbReference type="AlphaFoldDB" id="A0A5C3KHF6"/>
<proteinExistence type="predicted"/>